<proteinExistence type="inferred from homology"/>
<dbReference type="Pfam" id="PF02581">
    <property type="entry name" value="TMP-TENI"/>
    <property type="match status" value="1"/>
</dbReference>
<evidence type="ECO:0000313" key="14">
    <source>
        <dbReference type="EMBL" id="SHN51552.1"/>
    </source>
</evidence>
<evidence type="ECO:0000256" key="5">
    <source>
        <dbReference type="ARBA" id="ARBA00022842"/>
    </source>
</evidence>
<feature type="binding site" evidence="10">
    <location>
        <position position="144"/>
    </location>
    <ligand>
        <name>4-amino-2-methyl-5-(diphosphooxymethyl)pyrimidine</name>
        <dbReference type="ChEBI" id="CHEBI:57841"/>
    </ligand>
</feature>
<dbReference type="EMBL" id="FRDI01000002">
    <property type="protein sequence ID" value="SHN51552.1"/>
    <property type="molecule type" value="Genomic_DNA"/>
</dbReference>
<evidence type="ECO:0000256" key="10">
    <source>
        <dbReference type="HAMAP-Rule" id="MF_00097"/>
    </source>
</evidence>
<dbReference type="InterPro" id="IPR013785">
    <property type="entry name" value="Aldolase_TIM"/>
</dbReference>
<feature type="binding site" evidence="10">
    <location>
        <begin position="141"/>
        <end position="143"/>
    </location>
    <ligand>
        <name>2-[(2R,5Z)-2-carboxy-4-methylthiazol-5(2H)-ylidene]ethyl phosphate</name>
        <dbReference type="ChEBI" id="CHEBI:62899"/>
    </ligand>
</feature>
<keyword evidence="3 10" id="KW-0808">Transferase</keyword>
<accession>A0A1M7RZN6</accession>
<dbReference type="GO" id="GO:0000287">
    <property type="term" value="F:magnesium ion binding"/>
    <property type="evidence" value="ECO:0007669"/>
    <property type="project" value="UniProtKB-UniRule"/>
</dbReference>
<dbReference type="OrthoDB" id="9810880at2"/>
<comment type="similarity">
    <text evidence="10 11">Belongs to the thiamine-phosphate synthase family.</text>
</comment>
<dbReference type="GO" id="GO:0009229">
    <property type="term" value="P:thiamine diphosphate biosynthetic process"/>
    <property type="evidence" value="ECO:0007669"/>
    <property type="project" value="UniProtKB-UniRule"/>
</dbReference>
<feature type="binding site" evidence="10">
    <location>
        <begin position="40"/>
        <end position="44"/>
    </location>
    <ligand>
        <name>4-amino-2-methyl-5-(diphosphooxymethyl)pyrimidine</name>
        <dbReference type="ChEBI" id="CHEBI:57841"/>
    </ligand>
</feature>
<evidence type="ECO:0000256" key="8">
    <source>
        <dbReference type="ARBA" id="ARBA00047851"/>
    </source>
</evidence>
<organism evidence="14 15">
    <name type="scientific">Desulfovibrio litoralis DSM 11393</name>
    <dbReference type="NCBI Taxonomy" id="1121455"/>
    <lineage>
        <taxon>Bacteria</taxon>
        <taxon>Pseudomonadati</taxon>
        <taxon>Thermodesulfobacteriota</taxon>
        <taxon>Desulfovibrionia</taxon>
        <taxon>Desulfovibrionales</taxon>
        <taxon>Desulfovibrionaceae</taxon>
        <taxon>Desulfovibrio</taxon>
    </lineage>
</organism>
<feature type="binding site" evidence="10">
    <location>
        <position position="73"/>
    </location>
    <ligand>
        <name>Mg(2+)</name>
        <dbReference type="ChEBI" id="CHEBI:18420"/>
    </ligand>
</feature>
<comment type="function">
    <text evidence="1 10">Condenses 4-methyl-5-(beta-hydroxyethyl)thiazole monophosphate (THZ-P) and 2-methyl-4-amino-5-hydroxymethyl pyrimidine pyrophosphate (HMP-PP) to form thiamine monophosphate (TMP).</text>
</comment>
<protein>
    <recommendedName>
        <fullName evidence="10">Thiamine-phosphate synthase</fullName>
        <shortName evidence="10">TP synthase</shortName>
        <shortName evidence="10">TPS</shortName>
        <ecNumber evidence="10">2.5.1.3</ecNumber>
    </recommendedName>
    <alternativeName>
        <fullName evidence="10">Thiamine-phosphate pyrophosphorylase</fullName>
        <shortName evidence="10">TMP pyrophosphorylase</shortName>
        <shortName evidence="10">TMP-PPase</shortName>
    </alternativeName>
</protein>
<gene>
    <name evidence="10" type="primary">thiE</name>
    <name evidence="14" type="ORF">SAMN02745728_00360</name>
</gene>
<feature type="binding site" evidence="10">
    <location>
        <position position="72"/>
    </location>
    <ligand>
        <name>4-amino-2-methyl-5-(diphosphooxymethyl)pyrimidine</name>
        <dbReference type="ChEBI" id="CHEBI:57841"/>
    </ligand>
</feature>
<dbReference type="FunFam" id="3.20.20.70:FF:000096">
    <property type="entry name" value="Thiamine-phosphate synthase"/>
    <property type="match status" value="1"/>
</dbReference>
<dbReference type="AlphaFoldDB" id="A0A1M7RZN6"/>
<evidence type="ECO:0000313" key="15">
    <source>
        <dbReference type="Proteomes" id="UP000186469"/>
    </source>
</evidence>
<comment type="catalytic activity">
    <reaction evidence="7 10 11">
        <text>4-methyl-5-(2-phosphooxyethyl)-thiazole + 4-amino-2-methyl-5-(diphosphooxymethyl)pyrimidine + H(+) = thiamine phosphate + diphosphate</text>
        <dbReference type="Rhea" id="RHEA:22328"/>
        <dbReference type="ChEBI" id="CHEBI:15378"/>
        <dbReference type="ChEBI" id="CHEBI:33019"/>
        <dbReference type="ChEBI" id="CHEBI:37575"/>
        <dbReference type="ChEBI" id="CHEBI:57841"/>
        <dbReference type="ChEBI" id="CHEBI:58296"/>
        <dbReference type="EC" id="2.5.1.3"/>
    </reaction>
</comment>
<comment type="pathway">
    <text evidence="2 10 12">Cofactor biosynthesis; thiamine diphosphate biosynthesis; thiamine phosphate from 4-amino-2-methyl-5-diphosphomethylpyrimidine and 4-methyl-5-(2-phosphoethyl)-thiazole: step 1/1.</text>
</comment>
<evidence type="ECO:0000256" key="11">
    <source>
        <dbReference type="RuleBase" id="RU003826"/>
    </source>
</evidence>
<keyword evidence="5 10" id="KW-0460">Magnesium</keyword>
<dbReference type="GO" id="GO:0009228">
    <property type="term" value="P:thiamine biosynthetic process"/>
    <property type="evidence" value="ECO:0007669"/>
    <property type="project" value="UniProtKB-KW"/>
</dbReference>
<feature type="domain" description="Thiamine phosphate synthase/TenI" evidence="13">
    <location>
        <begin position="10"/>
        <end position="195"/>
    </location>
</feature>
<feature type="binding site" evidence="10">
    <location>
        <position position="172"/>
    </location>
    <ligand>
        <name>2-[(2R,5Z)-2-carboxy-4-methylthiazol-5(2H)-ylidene]ethyl phosphate</name>
        <dbReference type="ChEBI" id="CHEBI:62899"/>
    </ligand>
</feature>
<dbReference type="Gene3D" id="3.20.20.70">
    <property type="entry name" value="Aldolase class I"/>
    <property type="match status" value="1"/>
</dbReference>
<feature type="binding site" evidence="10">
    <location>
        <begin position="192"/>
        <end position="193"/>
    </location>
    <ligand>
        <name>2-[(2R,5Z)-2-carboxy-4-methylthiazol-5(2H)-ylidene]ethyl phosphate</name>
        <dbReference type="ChEBI" id="CHEBI:62899"/>
    </ligand>
</feature>
<keyword evidence="6 10" id="KW-0784">Thiamine biosynthesis</keyword>
<dbReference type="InterPro" id="IPR036206">
    <property type="entry name" value="ThiamineP_synth_sf"/>
</dbReference>
<evidence type="ECO:0000256" key="4">
    <source>
        <dbReference type="ARBA" id="ARBA00022723"/>
    </source>
</evidence>
<reference evidence="14 15" key="1">
    <citation type="submission" date="2016-12" db="EMBL/GenBank/DDBJ databases">
        <authorList>
            <person name="Song W.-J."/>
            <person name="Kurnit D.M."/>
        </authorList>
    </citation>
    <scope>NUCLEOTIDE SEQUENCE [LARGE SCALE GENOMIC DNA]</scope>
    <source>
        <strain evidence="14 15">DSM 11393</strain>
    </source>
</reference>
<comment type="cofactor">
    <cofactor evidence="10">
        <name>Mg(2+)</name>
        <dbReference type="ChEBI" id="CHEBI:18420"/>
    </cofactor>
    <text evidence="10">Binds 1 Mg(2+) ion per subunit.</text>
</comment>
<dbReference type="Proteomes" id="UP000186469">
    <property type="component" value="Unassembled WGS sequence"/>
</dbReference>
<keyword evidence="4 10" id="KW-0479">Metal-binding</keyword>
<keyword evidence="15" id="KW-1185">Reference proteome</keyword>
<evidence type="ECO:0000256" key="6">
    <source>
        <dbReference type="ARBA" id="ARBA00022977"/>
    </source>
</evidence>
<dbReference type="InterPro" id="IPR034291">
    <property type="entry name" value="TMP_synthase"/>
</dbReference>
<evidence type="ECO:0000256" key="9">
    <source>
        <dbReference type="ARBA" id="ARBA00047883"/>
    </source>
</evidence>
<evidence type="ECO:0000256" key="7">
    <source>
        <dbReference type="ARBA" id="ARBA00047334"/>
    </source>
</evidence>
<dbReference type="GO" id="GO:0004789">
    <property type="term" value="F:thiamine-phosphate diphosphorylase activity"/>
    <property type="evidence" value="ECO:0007669"/>
    <property type="project" value="UniProtKB-UniRule"/>
</dbReference>
<dbReference type="NCBIfam" id="TIGR00693">
    <property type="entry name" value="thiE"/>
    <property type="match status" value="1"/>
</dbReference>
<dbReference type="GO" id="GO:0005737">
    <property type="term" value="C:cytoplasm"/>
    <property type="evidence" value="ECO:0007669"/>
    <property type="project" value="TreeGrafter"/>
</dbReference>
<sequence>MIKNVLNTDIYAITDSKLSLNRNTIDVVKELLKADVKLIQYREKYKKMGEMLKECLEISRLCKESGACFIVNDHVDIAILSKADGVHIGQEDLPVSAIRQLLGETKIIGLSTHSPKQALEAEKLYKDGLLNYIGVGPIFPTKTKVDVCEAVGFEYLEYVVQNCTVPFVAIGGIKKHNLAEVIKHGAKCCALVSEIVSAQDIPAQIKEIRTIFQGSKK</sequence>
<dbReference type="PANTHER" id="PTHR20857:SF15">
    <property type="entry name" value="THIAMINE-PHOSPHATE SYNTHASE"/>
    <property type="match status" value="1"/>
</dbReference>
<evidence type="ECO:0000256" key="2">
    <source>
        <dbReference type="ARBA" id="ARBA00005165"/>
    </source>
</evidence>
<dbReference type="InterPro" id="IPR022998">
    <property type="entry name" value="ThiamineP_synth_TenI"/>
</dbReference>
<dbReference type="EC" id="2.5.1.3" evidence="10"/>
<dbReference type="UniPathway" id="UPA00060">
    <property type="reaction ID" value="UER00141"/>
</dbReference>
<evidence type="ECO:0000256" key="1">
    <source>
        <dbReference type="ARBA" id="ARBA00003814"/>
    </source>
</evidence>
<evidence type="ECO:0000256" key="3">
    <source>
        <dbReference type="ARBA" id="ARBA00022679"/>
    </source>
</evidence>
<comment type="catalytic activity">
    <reaction evidence="8 10 11">
        <text>2-(2-carboxy-4-methylthiazol-5-yl)ethyl phosphate + 4-amino-2-methyl-5-(diphosphooxymethyl)pyrimidine + 2 H(+) = thiamine phosphate + CO2 + diphosphate</text>
        <dbReference type="Rhea" id="RHEA:47848"/>
        <dbReference type="ChEBI" id="CHEBI:15378"/>
        <dbReference type="ChEBI" id="CHEBI:16526"/>
        <dbReference type="ChEBI" id="CHEBI:33019"/>
        <dbReference type="ChEBI" id="CHEBI:37575"/>
        <dbReference type="ChEBI" id="CHEBI:57841"/>
        <dbReference type="ChEBI" id="CHEBI:62890"/>
        <dbReference type="EC" id="2.5.1.3"/>
    </reaction>
</comment>
<comment type="catalytic activity">
    <reaction evidence="9 10 11">
        <text>2-[(2R,5Z)-2-carboxy-4-methylthiazol-5(2H)-ylidene]ethyl phosphate + 4-amino-2-methyl-5-(diphosphooxymethyl)pyrimidine + 2 H(+) = thiamine phosphate + CO2 + diphosphate</text>
        <dbReference type="Rhea" id="RHEA:47844"/>
        <dbReference type="ChEBI" id="CHEBI:15378"/>
        <dbReference type="ChEBI" id="CHEBI:16526"/>
        <dbReference type="ChEBI" id="CHEBI:33019"/>
        <dbReference type="ChEBI" id="CHEBI:37575"/>
        <dbReference type="ChEBI" id="CHEBI:57841"/>
        <dbReference type="ChEBI" id="CHEBI:62899"/>
        <dbReference type="EC" id="2.5.1.3"/>
    </reaction>
</comment>
<dbReference type="HAMAP" id="MF_00097">
    <property type="entry name" value="TMP_synthase"/>
    <property type="match status" value="1"/>
</dbReference>
<evidence type="ECO:0000256" key="12">
    <source>
        <dbReference type="RuleBase" id="RU004253"/>
    </source>
</evidence>
<feature type="binding site" evidence="10">
    <location>
        <position position="111"/>
    </location>
    <ligand>
        <name>4-amino-2-methyl-5-(diphosphooxymethyl)pyrimidine</name>
        <dbReference type="ChEBI" id="CHEBI:57841"/>
    </ligand>
</feature>
<dbReference type="SUPFAM" id="SSF51391">
    <property type="entry name" value="Thiamin phosphate synthase"/>
    <property type="match status" value="1"/>
</dbReference>
<dbReference type="RefSeq" id="WP_072695888.1">
    <property type="nucleotide sequence ID" value="NZ_FRDI01000002.1"/>
</dbReference>
<name>A0A1M7RZN6_9BACT</name>
<dbReference type="PANTHER" id="PTHR20857">
    <property type="entry name" value="THIAMINE-PHOSPHATE PYROPHOSPHORYLASE"/>
    <property type="match status" value="1"/>
</dbReference>
<evidence type="ECO:0000259" key="13">
    <source>
        <dbReference type="Pfam" id="PF02581"/>
    </source>
</evidence>
<dbReference type="CDD" id="cd00564">
    <property type="entry name" value="TMP_TenI"/>
    <property type="match status" value="1"/>
</dbReference>
<dbReference type="STRING" id="1121455.SAMN02745728_00360"/>
<feature type="binding site" evidence="10">
    <location>
        <position position="92"/>
    </location>
    <ligand>
        <name>Mg(2+)</name>
        <dbReference type="ChEBI" id="CHEBI:18420"/>
    </ligand>
</feature>